<reference evidence="1 2" key="2">
    <citation type="journal article" date="2022" name="Mol. Ecol. Resour.">
        <title>The genomes of chicory, endive, great burdock and yacon provide insights into Asteraceae paleo-polyploidization history and plant inulin production.</title>
        <authorList>
            <person name="Fan W."/>
            <person name="Wang S."/>
            <person name="Wang H."/>
            <person name="Wang A."/>
            <person name="Jiang F."/>
            <person name="Liu H."/>
            <person name="Zhao H."/>
            <person name="Xu D."/>
            <person name="Zhang Y."/>
        </authorList>
    </citation>
    <scope>NUCLEOTIDE SEQUENCE [LARGE SCALE GENOMIC DNA]</scope>
    <source>
        <strain evidence="2">cv. Yunnan</strain>
        <tissue evidence="1">Leaves</tissue>
    </source>
</reference>
<name>A0ACB8ZBT1_9ASTR</name>
<sequence>MTSFHMNSFFGSYTFSSNSLPFSCLPVMKRFWKKVKINTRCHRFIDVAGHTHVIQQGPVNGIVADAIAAAEVALRLVKPGKKGFGREARLGLVECVNHELLQKNPFLHEFITTIIYFDLFWGEFVKT</sequence>
<dbReference type="EMBL" id="CM042043">
    <property type="protein sequence ID" value="KAI3695135.1"/>
    <property type="molecule type" value="Genomic_DNA"/>
</dbReference>
<evidence type="ECO:0000313" key="1">
    <source>
        <dbReference type="EMBL" id="KAI3695135.1"/>
    </source>
</evidence>
<proteinExistence type="predicted"/>
<evidence type="ECO:0000313" key="2">
    <source>
        <dbReference type="Proteomes" id="UP001056120"/>
    </source>
</evidence>
<reference evidence="2" key="1">
    <citation type="journal article" date="2022" name="Mol. Ecol. Resour.">
        <title>The genomes of chicory, endive, great burdock and yacon provide insights into Asteraceae palaeo-polyploidization history and plant inulin production.</title>
        <authorList>
            <person name="Fan W."/>
            <person name="Wang S."/>
            <person name="Wang H."/>
            <person name="Wang A."/>
            <person name="Jiang F."/>
            <person name="Liu H."/>
            <person name="Zhao H."/>
            <person name="Xu D."/>
            <person name="Zhang Y."/>
        </authorList>
    </citation>
    <scope>NUCLEOTIDE SEQUENCE [LARGE SCALE GENOMIC DNA]</scope>
    <source>
        <strain evidence="2">cv. Yunnan</strain>
    </source>
</reference>
<dbReference type="Proteomes" id="UP001056120">
    <property type="component" value="Linkage Group LG26"/>
</dbReference>
<comment type="caution">
    <text evidence="1">The sequence shown here is derived from an EMBL/GenBank/DDBJ whole genome shotgun (WGS) entry which is preliminary data.</text>
</comment>
<keyword evidence="2" id="KW-1185">Reference proteome</keyword>
<gene>
    <name evidence="1" type="ORF">L1987_78123</name>
</gene>
<protein>
    <submittedName>
        <fullName evidence="1">Uncharacterized protein</fullName>
    </submittedName>
</protein>
<accession>A0ACB8ZBT1</accession>
<organism evidence="1 2">
    <name type="scientific">Smallanthus sonchifolius</name>
    <dbReference type="NCBI Taxonomy" id="185202"/>
    <lineage>
        <taxon>Eukaryota</taxon>
        <taxon>Viridiplantae</taxon>
        <taxon>Streptophyta</taxon>
        <taxon>Embryophyta</taxon>
        <taxon>Tracheophyta</taxon>
        <taxon>Spermatophyta</taxon>
        <taxon>Magnoliopsida</taxon>
        <taxon>eudicotyledons</taxon>
        <taxon>Gunneridae</taxon>
        <taxon>Pentapetalae</taxon>
        <taxon>asterids</taxon>
        <taxon>campanulids</taxon>
        <taxon>Asterales</taxon>
        <taxon>Asteraceae</taxon>
        <taxon>Asteroideae</taxon>
        <taxon>Heliantheae alliance</taxon>
        <taxon>Millerieae</taxon>
        <taxon>Smallanthus</taxon>
    </lineage>
</organism>